<dbReference type="ExpressionAtlas" id="A0A1D6H4U8">
    <property type="expression patterns" value="baseline and differential"/>
</dbReference>
<organism evidence="1">
    <name type="scientific">Zea mays</name>
    <name type="common">Maize</name>
    <dbReference type="NCBI Taxonomy" id="4577"/>
    <lineage>
        <taxon>Eukaryota</taxon>
        <taxon>Viridiplantae</taxon>
        <taxon>Streptophyta</taxon>
        <taxon>Embryophyta</taxon>
        <taxon>Tracheophyta</taxon>
        <taxon>Spermatophyta</taxon>
        <taxon>Magnoliopsida</taxon>
        <taxon>Liliopsida</taxon>
        <taxon>Poales</taxon>
        <taxon>Poaceae</taxon>
        <taxon>PACMAD clade</taxon>
        <taxon>Panicoideae</taxon>
        <taxon>Andropogonodae</taxon>
        <taxon>Andropogoneae</taxon>
        <taxon>Tripsacinae</taxon>
        <taxon>Zea</taxon>
    </lineage>
</organism>
<gene>
    <name evidence="1" type="ORF">ZEAMMB73_Zm00001d015980</name>
</gene>
<dbReference type="PANTHER" id="PTHR31860">
    <property type="entry name" value="HEAT-INDUCIBLE TRANSCRIPTION REPRESSOR (DUF639)-RELATED"/>
    <property type="match status" value="1"/>
</dbReference>
<proteinExistence type="predicted"/>
<dbReference type="InterPro" id="IPR006927">
    <property type="entry name" value="DUF639"/>
</dbReference>
<dbReference type="STRING" id="4577.A0A1D6H4U8"/>
<accession>A0A1D6H4U8</accession>
<dbReference type="AlphaFoldDB" id="A0A1D6H4U8"/>
<name>A0A1D6H4U8_MAIZE</name>
<dbReference type="PANTHER" id="PTHR31860:SF19">
    <property type="entry name" value="OS04G0677400 PROTEIN"/>
    <property type="match status" value="1"/>
</dbReference>
<evidence type="ECO:0000313" key="1">
    <source>
        <dbReference type="EMBL" id="AQK69847.1"/>
    </source>
</evidence>
<protein>
    <submittedName>
        <fullName evidence="1">Uncharacterized protein</fullName>
    </submittedName>
</protein>
<sequence>MLADPFPLSAYTMATMGLMKLKEEDNAEERDFAVCDVQIGGTSSVQMALERSVGYSGRVEAARATLDQVRVEDIDTDVVFLKELLFPLIEIDKRLLALAGWEEPFKSYVFLLCFLYMAYSTREEHSPMKIIDFGLSDFIRPDINRFAEKHQEHSKTFMLTPDK</sequence>
<reference evidence="1" key="1">
    <citation type="submission" date="2015-12" db="EMBL/GenBank/DDBJ databases">
        <title>Update maize B73 reference genome by single molecule sequencing technologies.</title>
        <authorList>
            <consortium name="Maize Genome Sequencing Project"/>
            <person name="Ware D."/>
        </authorList>
    </citation>
    <scope>NUCLEOTIDE SEQUENCE</scope>
    <source>
        <tissue evidence="1">Seedling</tissue>
    </source>
</reference>
<dbReference type="Pfam" id="PF04842">
    <property type="entry name" value="DUF639"/>
    <property type="match status" value="1"/>
</dbReference>
<dbReference type="InParanoid" id="A0A1D6H4U8"/>
<dbReference type="EMBL" id="CM000781">
    <property type="protein sequence ID" value="AQK69847.1"/>
    <property type="molecule type" value="Genomic_DNA"/>
</dbReference>